<organism evidence="9 10">
    <name type="scientific">Candidatus Campbellbacteria bacterium RIFOXYC2_FULL_35_25</name>
    <dbReference type="NCBI Taxonomy" id="1797582"/>
    <lineage>
        <taxon>Bacteria</taxon>
        <taxon>Candidatus Campbelliibacteriota</taxon>
    </lineage>
</organism>
<keyword evidence="6" id="KW-0051">Antiviral defense</keyword>
<evidence type="ECO:0000259" key="8">
    <source>
        <dbReference type="Pfam" id="PF20803"/>
    </source>
</evidence>
<dbReference type="InterPro" id="IPR048846">
    <property type="entry name" value="PaaX-like_central"/>
</dbReference>
<dbReference type="STRING" id="1797582.A2442_03040"/>
<keyword evidence="5" id="KW-0460">Magnesium</keyword>
<evidence type="ECO:0000313" key="9">
    <source>
        <dbReference type="EMBL" id="OGD67453.1"/>
    </source>
</evidence>
<evidence type="ECO:0000256" key="1">
    <source>
        <dbReference type="ARBA" id="ARBA00022722"/>
    </source>
</evidence>
<dbReference type="GO" id="GO:0006351">
    <property type="term" value="P:DNA-templated transcription"/>
    <property type="evidence" value="ECO:0007669"/>
    <property type="project" value="TreeGrafter"/>
</dbReference>
<gene>
    <name evidence="9" type="ORF">A2442_03040</name>
</gene>
<protein>
    <submittedName>
        <fullName evidence="9">CRISPR-associated endonuclease Cas2</fullName>
    </submittedName>
</protein>
<keyword evidence="7" id="KW-0472">Membrane</keyword>
<feature type="domain" description="Transcriptional repressor PaaX-like central Cas2-like" evidence="8">
    <location>
        <begin position="98"/>
        <end position="168"/>
    </location>
</feature>
<evidence type="ECO:0000256" key="2">
    <source>
        <dbReference type="ARBA" id="ARBA00022723"/>
    </source>
</evidence>
<keyword evidence="3 9" id="KW-0255">Endonuclease</keyword>
<keyword evidence="7" id="KW-0812">Transmembrane</keyword>
<sequence>MKNINYQKIILSTIAITGLVGMAVLAPNALQSLKMFLPKKKGWSKEKYYMNNSVKTLLKKGLIKKVKKGSVEFIELTKKGREMISQYELEEIEIEKPKNWDKKWRVIIFDIPEKKKRLRELLRHNLDRLGFIKLQNSVWVLPYECEELIFLLKTNFFADEDVLYMEVNRIENEEWLKEVFGLTK</sequence>
<dbReference type="NCBIfam" id="TIGR01573">
    <property type="entry name" value="cas2"/>
    <property type="match status" value="1"/>
</dbReference>
<dbReference type="GO" id="GO:0043571">
    <property type="term" value="P:maintenance of CRISPR repeat elements"/>
    <property type="evidence" value="ECO:0007669"/>
    <property type="project" value="InterPro"/>
</dbReference>
<dbReference type="GO" id="GO:0004521">
    <property type="term" value="F:RNA endonuclease activity"/>
    <property type="evidence" value="ECO:0007669"/>
    <property type="project" value="InterPro"/>
</dbReference>
<keyword evidence="4" id="KW-0378">Hydrolase</keyword>
<evidence type="ECO:0000256" key="4">
    <source>
        <dbReference type="ARBA" id="ARBA00022801"/>
    </source>
</evidence>
<dbReference type="Pfam" id="PF20803">
    <property type="entry name" value="PaaX_M"/>
    <property type="match status" value="1"/>
</dbReference>
<reference evidence="9 10" key="1">
    <citation type="journal article" date="2016" name="Nat. Commun.">
        <title>Thousands of microbial genomes shed light on interconnected biogeochemical processes in an aquifer system.</title>
        <authorList>
            <person name="Anantharaman K."/>
            <person name="Brown C.T."/>
            <person name="Hug L.A."/>
            <person name="Sharon I."/>
            <person name="Castelle C.J."/>
            <person name="Probst A.J."/>
            <person name="Thomas B.C."/>
            <person name="Singh A."/>
            <person name="Wilkins M.J."/>
            <person name="Karaoz U."/>
            <person name="Brodie E.L."/>
            <person name="Williams K.H."/>
            <person name="Hubbard S.S."/>
            <person name="Banfield J.F."/>
        </authorList>
    </citation>
    <scope>NUCLEOTIDE SEQUENCE [LARGE SCALE GENOMIC DNA]</scope>
</reference>
<keyword evidence="1" id="KW-0540">Nuclease</keyword>
<dbReference type="Gene3D" id="3.30.70.2650">
    <property type="match status" value="1"/>
</dbReference>
<dbReference type="AlphaFoldDB" id="A0A1F5EJB1"/>
<evidence type="ECO:0000256" key="5">
    <source>
        <dbReference type="ARBA" id="ARBA00022842"/>
    </source>
</evidence>
<feature type="transmembrane region" description="Helical" evidence="7">
    <location>
        <begin position="6"/>
        <end position="30"/>
    </location>
</feature>
<dbReference type="InterPro" id="IPR021127">
    <property type="entry name" value="CRISPR_associated_Cas2"/>
</dbReference>
<proteinExistence type="predicted"/>
<dbReference type="PANTHER" id="PTHR30319">
    <property type="entry name" value="PHENYLACETIC ACID REGULATOR-RELATED TRANSCRIPTIONAL REPRESSOR"/>
    <property type="match status" value="1"/>
</dbReference>
<keyword evidence="2" id="KW-0479">Metal-binding</keyword>
<evidence type="ECO:0000256" key="7">
    <source>
        <dbReference type="SAM" id="Phobius"/>
    </source>
</evidence>
<comment type="caution">
    <text evidence="9">The sequence shown here is derived from an EMBL/GenBank/DDBJ whole genome shotgun (WGS) entry which is preliminary data.</text>
</comment>
<name>A0A1F5EJB1_9BACT</name>
<accession>A0A1F5EJB1</accession>
<dbReference type="PANTHER" id="PTHR30319:SF1">
    <property type="entry name" value="TRANSCRIPTIONAL REPRESSOR PAAX"/>
    <property type="match status" value="1"/>
</dbReference>
<evidence type="ECO:0000256" key="3">
    <source>
        <dbReference type="ARBA" id="ARBA00022759"/>
    </source>
</evidence>
<keyword evidence="7" id="KW-1133">Transmembrane helix</keyword>
<dbReference type="EMBL" id="MFAE01000005">
    <property type="protein sequence ID" value="OGD67453.1"/>
    <property type="molecule type" value="Genomic_DNA"/>
</dbReference>
<dbReference type="Proteomes" id="UP000179003">
    <property type="component" value="Unassembled WGS sequence"/>
</dbReference>
<evidence type="ECO:0000256" key="6">
    <source>
        <dbReference type="ARBA" id="ARBA00023118"/>
    </source>
</evidence>
<evidence type="ECO:0000313" key="10">
    <source>
        <dbReference type="Proteomes" id="UP000179003"/>
    </source>
</evidence>